<evidence type="ECO:0000313" key="5">
    <source>
        <dbReference type="Proteomes" id="UP000180280"/>
    </source>
</evidence>
<feature type="region of interest" description="Disordered" evidence="1">
    <location>
        <begin position="1"/>
        <end position="42"/>
    </location>
</feature>
<evidence type="ECO:0000313" key="3">
    <source>
        <dbReference type="EMBL" id="OHX20595.1"/>
    </source>
</evidence>
<feature type="compositionally biased region" description="Low complexity" evidence="1">
    <location>
        <begin position="21"/>
        <end position="42"/>
    </location>
</feature>
<comment type="caution">
    <text evidence="2">The sequence shown here is derived from an EMBL/GenBank/DDBJ whole genome shotgun (WGS) entry which is preliminary data.</text>
</comment>
<evidence type="ECO:0000256" key="1">
    <source>
        <dbReference type="SAM" id="MobiDB-lite"/>
    </source>
</evidence>
<dbReference type="EMBL" id="MKCS01000001">
    <property type="protein sequence ID" value="OHX14516.1"/>
    <property type="molecule type" value="Genomic_DNA"/>
</dbReference>
<reference evidence="4 5" key="1">
    <citation type="submission" date="2016-09" db="EMBL/GenBank/DDBJ databases">
        <title>Chromobacterium muskegensis sp. nov., an insecticidal bacterium isolated from Sphagnum bogs.</title>
        <authorList>
            <person name="Sparks M.E."/>
            <person name="Blackburn M.B."/>
            <person name="Gundersen-Rindal D.E."/>
            <person name="Mitchell A."/>
            <person name="Farrar R."/>
            <person name="Kuhar D."/>
        </authorList>
    </citation>
    <scope>NUCLEOTIDE SEQUENCE [LARGE SCALE GENOMIC DNA]</scope>
    <source>
        <strain evidence="3 5">14B-1</strain>
        <strain evidence="2 4">37-2</strain>
    </source>
</reference>
<protein>
    <submittedName>
        <fullName evidence="2">Uncharacterized protein</fullName>
    </submittedName>
</protein>
<dbReference type="EMBL" id="MKCT01000016">
    <property type="protein sequence ID" value="OHX20595.1"/>
    <property type="molecule type" value="Genomic_DNA"/>
</dbReference>
<dbReference type="Proteomes" id="UP000180088">
    <property type="component" value="Unassembled WGS sequence"/>
</dbReference>
<feature type="compositionally biased region" description="Polar residues" evidence="1">
    <location>
        <begin position="1"/>
        <end position="10"/>
    </location>
</feature>
<organism evidence="2 4">
    <name type="scientific">Chromobacterium sphagni</name>
    <dbReference type="NCBI Taxonomy" id="1903179"/>
    <lineage>
        <taxon>Bacteria</taxon>
        <taxon>Pseudomonadati</taxon>
        <taxon>Pseudomonadota</taxon>
        <taxon>Betaproteobacteria</taxon>
        <taxon>Neisseriales</taxon>
        <taxon>Chromobacteriaceae</taxon>
        <taxon>Chromobacterium</taxon>
    </lineage>
</organism>
<keyword evidence="5" id="KW-1185">Reference proteome</keyword>
<evidence type="ECO:0000313" key="2">
    <source>
        <dbReference type="EMBL" id="OHX14516.1"/>
    </source>
</evidence>
<evidence type="ECO:0000313" key="4">
    <source>
        <dbReference type="Proteomes" id="UP000180088"/>
    </source>
</evidence>
<name>A0A1S1X5Q1_9NEIS</name>
<dbReference type="AlphaFoldDB" id="A0A1S1X5Q1"/>
<dbReference type="RefSeq" id="WP_071112472.1">
    <property type="nucleotide sequence ID" value="NZ_MKCS01000001.1"/>
</dbReference>
<dbReference type="OrthoDB" id="8561678at2"/>
<sequence>MSSTLTSVNHPSADRRWSKNGSAIAPASGRAGAGGRPALASAQPSAASASGWRYSTQLNEQLSAAQCAQGFVDDMLRQLENFKGSLSQQLTQRRVDCDGLAEQRDQLQQAWQQRRDDSVGSLDGQLRLSLGAPSRQLFAARGLDLDSLSQGQSETLVFSTGGGAPPSAVQVGAGVGREDILRRLNQALGPAGVRCELDDHGRLGFSCSEQDWSRLQNDLVVRGGGVRFPGGVPQPLALDAEPPALAPGQWQVDDHAQVRQTLQGVLRAIAQLQQTRSTINGAIAEARQSISQLAKQDEPSWADAFVSDFNARLNQSGDFGHLQQLVPALLGISRYRVLALLSLR</sequence>
<gene>
    <name evidence="3" type="ORF">BI344_15130</name>
    <name evidence="2" type="ORF">BI347_14125</name>
</gene>
<dbReference type="Proteomes" id="UP000180280">
    <property type="component" value="Unassembled WGS sequence"/>
</dbReference>
<proteinExistence type="predicted"/>
<accession>A0A1S1X5Q1</accession>
<dbReference type="STRING" id="1903179.BI347_14125"/>